<dbReference type="RefSeq" id="XP_007407483.1">
    <property type="nucleotide sequence ID" value="XM_007407421.1"/>
</dbReference>
<organism evidence="3">
    <name type="scientific">Melampsora larici-populina (strain 98AG31 / pathotype 3-4-7)</name>
    <name type="common">Poplar leaf rust fungus</name>
    <dbReference type="NCBI Taxonomy" id="747676"/>
    <lineage>
        <taxon>Eukaryota</taxon>
        <taxon>Fungi</taxon>
        <taxon>Dikarya</taxon>
        <taxon>Basidiomycota</taxon>
        <taxon>Pucciniomycotina</taxon>
        <taxon>Pucciniomycetes</taxon>
        <taxon>Pucciniales</taxon>
        <taxon>Melampsoraceae</taxon>
        <taxon>Melampsora</taxon>
    </lineage>
</organism>
<keyword evidence="3" id="KW-1185">Reference proteome</keyword>
<feature type="transmembrane region" description="Helical" evidence="1">
    <location>
        <begin position="12"/>
        <end position="31"/>
    </location>
</feature>
<dbReference type="AlphaFoldDB" id="F4REM3"/>
<name>F4REM3_MELLP</name>
<feature type="transmembrane region" description="Helical" evidence="1">
    <location>
        <begin position="62"/>
        <end position="80"/>
    </location>
</feature>
<keyword evidence="1" id="KW-1133">Transmembrane helix</keyword>
<gene>
    <name evidence="2" type="ORF">MELLADRAFT_61371</name>
</gene>
<sequence>MYVLLTMLRKCYFMKGVLLVIAQIAGSYVGIRLKGSIDKTVELCQAADLSFQRLDSSRCLTFTLYFIAGFLLGVDARFAIRGNSGYQWGGSGLELVNLSYQIDWTRLDTNFLLYFIKINVKMQV</sequence>
<keyword evidence="1" id="KW-0812">Transmembrane</keyword>
<dbReference type="VEuPathDB" id="FungiDB:MELLADRAFT_61371"/>
<accession>F4REM3</accession>
<reference evidence="3" key="1">
    <citation type="journal article" date="2011" name="Proc. Natl. Acad. Sci. U.S.A.">
        <title>Obligate biotrophy features unraveled by the genomic analysis of rust fungi.</title>
        <authorList>
            <person name="Duplessis S."/>
            <person name="Cuomo C.A."/>
            <person name="Lin Y.-C."/>
            <person name="Aerts A."/>
            <person name="Tisserant E."/>
            <person name="Veneault-Fourrey C."/>
            <person name="Joly D.L."/>
            <person name="Hacquard S."/>
            <person name="Amselem J."/>
            <person name="Cantarel B.L."/>
            <person name="Chiu R."/>
            <person name="Coutinho P.M."/>
            <person name="Feau N."/>
            <person name="Field M."/>
            <person name="Frey P."/>
            <person name="Gelhaye E."/>
            <person name="Goldberg J."/>
            <person name="Grabherr M.G."/>
            <person name="Kodira C.D."/>
            <person name="Kohler A."/>
            <person name="Kuees U."/>
            <person name="Lindquist E.A."/>
            <person name="Lucas S.M."/>
            <person name="Mago R."/>
            <person name="Mauceli E."/>
            <person name="Morin E."/>
            <person name="Murat C."/>
            <person name="Pangilinan J.L."/>
            <person name="Park R."/>
            <person name="Pearson M."/>
            <person name="Quesneville H."/>
            <person name="Rouhier N."/>
            <person name="Sakthikumar S."/>
            <person name="Salamov A.A."/>
            <person name="Schmutz J."/>
            <person name="Selles B."/>
            <person name="Shapiro H."/>
            <person name="Tanguay P."/>
            <person name="Tuskan G.A."/>
            <person name="Henrissat B."/>
            <person name="Van de Peer Y."/>
            <person name="Rouze P."/>
            <person name="Ellis J.G."/>
            <person name="Dodds P.N."/>
            <person name="Schein J.E."/>
            <person name="Zhong S."/>
            <person name="Hamelin R.C."/>
            <person name="Grigoriev I.V."/>
            <person name="Szabo L.J."/>
            <person name="Martin F."/>
        </authorList>
    </citation>
    <scope>NUCLEOTIDE SEQUENCE [LARGE SCALE GENOMIC DNA]</scope>
    <source>
        <strain evidence="3">98AG31 / pathotype 3-4-7</strain>
    </source>
</reference>
<evidence type="ECO:0000313" key="3">
    <source>
        <dbReference type="Proteomes" id="UP000001072"/>
    </source>
</evidence>
<dbReference type="HOGENOM" id="CLU_2004402_0_0_1"/>
<dbReference type="InParanoid" id="F4REM3"/>
<dbReference type="Proteomes" id="UP000001072">
    <property type="component" value="Unassembled WGS sequence"/>
</dbReference>
<proteinExistence type="predicted"/>
<dbReference type="KEGG" id="mlr:MELLADRAFT_61371"/>
<protein>
    <submittedName>
        <fullName evidence="2">Uncharacterized protein</fullName>
    </submittedName>
</protein>
<dbReference type="EMBL" id="GL883098">
    <property type="protein sequence ID" value="EGG09123.1"/>
    <property type="molecule type" value="Genomic_DNA"/>
</dbReference>
<evidence type="ECO:0000256" key="1">
    <source>
        <dbReference type="SAM" id="Phobius"/>
    </source>
</evidence>
<dbReference type="GeneID" id="18929720"/>
<evidence type="ECO:0000313" key="2">
    <source>
        <dbReference type="EMBL" id="EGG09123.1"/>
    </source>
</evidence>
<keyword evidence="1" id="KW-0472">Membrane</keyword>